<evidence type="ECO:0000256" key="1">
    <source>
        <dbReference type="SAM" id="Phobius"/>
    </source>
</evidence>
<evidence type="ECO:0000313" key="3">
    <source>
        <dbReference type="Proteomes" id="UP001055732"/>
    </source>
</evidence>
<sequence length="414" mass="47209">MKREWCLLSLIAVLLIVSFLIPESSYSPPPAEFVERNFPVYEERPARSAYVECALYTRSYYHYVVDWVLSYPHDHGFSRPGYFRTVIVVRDWESFVKDVPHHCEILEVNDLDWNDPLYSASLRLKNVTAGTEDYVKLEPFFTYAGYRQQPTGNWTRVHVTVFTDDVREQVKLPFLAVWVGVVALSLLGVLLNIKGNKILIAGFIALLVIGALFVGEYIKNEHGIAEREQTFKELLALNSTGGECGMTVAGVSADFKSKEDVSWFLTTLKRENSSISSVRWEDYTVRISVATSFNSYKILLDEFGEKGWEVSTIELDPSAFHRPQEEIKKINDTIQTLLKYLPLLPDDERKVVEEYVENLNETIRRDVTKGQGACVEVIASTPEAFVYNYAGYSDFLAKFALLVTAIMMVVAVRR</sequence>
<gene>
    <name evidence="2" type="ORF">NF865_10350</name>
</gene>
<keyword evidence="1" id="KW-1133">Transmembrane helix</keyword>
<organism evidence="2 3">
    <name type="scientific">Thermococcus aggregans</name>
    <dbReference type="NCBI Taxonomy" id="110163"/>
    <lineage>
        <taxon>Archaea</taxon>
        <taxon>Methanobacteriati</taxon>
        <taxon>Methanobacteriota</taxon>
        <taxon>Thermococci</taxon>
        <taxon>Thermococcales</taxon>
        <taxon>Thermococcaceae</taxon>
        <taxon>Thermococcus</taxon>
    </lineage>
</organism>
<keyword evidence="3" id="KW-1185">Reference proteome</keyword>
<name>A0A9E7SNT7_THEAG</name>
<protein>
    <submittedName>
        <fullName evidence="2">Uncharacterized protein</fullName>
    </submittedName>
</protein>
<dbReference type="Proteomes" id="UP001055732">
    <property type="component" value="Chromosome"/>
</dbReference>
<keyword evidence="1" id="KW-0812">Transmembrane</keyword>
<reference evidence="2" key="2">
    <citation type="submission" date="2022-06" db="EMBL/GenBank/DDBJ databases">
        <authorList>
            <person name="Park Y.-J."/>
        </authorList>
    </citation>
    <scope>NUCLEOTIDE SEQUENCE</scope>
    <source>
        <strain evidence="2">TY</strain>
    </source>
</reference>
<dbReference type="AlphaFoldDB" id="A0A9E7SNT7"/>
<accession>A0A9E7SNT7</accession>
<keyword evidence="1" id="KW-0472">Membrane</keyword>
<feature type="transmembrane region" description="Helical" evidence="1">
    <location>
        <begin position="395"/>
        <end position="412"/>
    </location>
</feature>
<proteinExistence type="predicted"/>
<dbReference type="EMBL" id="CP099582">
    <property type="protein sequence ID" value="USS40661.1"/>
    <property type="molecule type" value="Genomic_DNA"/>
</dbReference>
<reference evidence="2" key="1">
    <citation type="journal article" date="1998" name="Int. J. Syst. Bacteriol. 48 Pt">
        <title>Thermococcus guaymasensis sp. nov. and Thermococcus aggregans sp. nov., two novel thermophilic archaea isolated from the Guaymas Basin hydrothermal vent site.</title>
        <authorList>
            <person name="Canganella F."/>
            <person name="Jones W.J."/>
            <person name="Gambacorta A."/>
            <person name="Antranikian G."/>
        </authorList>
    </citation>
    <scope>NUCLEOTIDE SEQUENCE</scope>
    <source>
        <strain evidence="2">TY</strain>
    </source>
</reference>
<dbReference type="RefSeq" id="WP_253304614.1">
    <property type="nucleotide sequence ID" value="NZ_CP099582.1"/>
</dbReference>
<dbReference type="KEGG" id="tagg:NF865_10350"/>
<feature type="transmembrane region" description="Helical" evidence="1">
    <location>
        <begin position="198"/>
        <end position="218"/>
    </location>
</feature>
<feature type="transmembrane region" description="Helical" evidence="1">
    <location>
        <begin position="172"/>
        <end position="191"/>
    </location>
</feature>
<evidence type="ECO:0000313" key="2">
    <source>
        <dbReference type="EMBL" id="USS40661.1"/>
    </source>
</evidence>